<dbReference type="InterPro" id="IPR001128">
    <property type="entry name" value="Cyt_P450"/>
</dbReference>
<dbReference type="PRINTS" id="PR00385">
    <property type="entry name" value="P450"/>
</dbReference>
<evidence type="ECO:0000256" key="1">
    <source>
        <dbReference type="ARBA" id="ARBA00010617"/>
    </source>
</evidence>
<dbReference type="InterPro" id="IPR002397">
    <property type="entry name" value="Cyt_P450_B"/>
</dbReference>
<dbReference type="FunFam" id="1.10.630.10:FF:000018">
    <property type="entry name" value="Cytochrome P450 monooxygenase"/>
    <property type="match status" value="1"/>
</dbReference>
<dbReference type="RefSeq" id="WP_023420518.1">
    <property type="nucleotide sequence ID" value="NZ_JTCK01000093.1"/>
</dbReference>
<sequence>MTTPSQQLRDFPFAPPAELHMEPAFAQLREEEPISRVRLPYGGEAWLVTRYRDIKTVLGDPRFSRAATQHAQAPRIQPDPAGEGVLMSLDPPDHTRLRKTVAGVFTKRRVEQLRPATQMIAEELLEAMEASGAPADLVASYALPLPVTVICDLLGVPRDDRDQLRGWSDALLSTTACTPAESAAAAQAMADYFAALVSQRRRQPTDDLLGALVQTWDREEGLLRDEELVLLTRDLLIAGHETTASQIANCTYLLLQRPHDMDRLRTDPSAMASAVEELLRFIPLGSGSFRARVATEPVELCGVRIQPGETVFAPTVAANWDPDVFTDPGRLDIDRSLNSHVAFGHGVHHCLGAQLARLELQVALGVLLRRLPRLRLAVDEAEIAWKTGMQVRGPKTLSVKW</sequence>
<dbReference type="AlphaFoldDB" id="A0A0M3R6L8"/>
<evidence type="ECO:0000256" key="2">
    <source>
        <dbReference type="ARBA" id="ARBA00022617"/>
    </source>
</evidence>
<keyword evidence="5 7" id="KW-0408">Iron</keyword>
<evidence type="ECO:0000256" key="3">
    <source>
        <dbReference type="ARBA" id="ARBA00022723"/>
    </source>
</evidence>
<dbReference type="Pfam" id="PF00067">
    <property type="entry name" value="p450"/>
    <property type="match status" value="1"/>
</dbReference>
<keyword evidence="3 7" id="KW-0479">Metal-binding</keyword>
<keyword evidence="2 7" id="KW-0349">Heme</keyword>
<comment type="similarity">
    <text evidence="1 7">Belongs to the cytochrome P450 family.</text>
</comment>
<dbReference type="GO" id="GO:0005506">
    <property type="term" value="F:iron ion binding"/>
    <property type="evidence" value="ECO:0007669"/>
    <property type="project" value="InterPro"/>
</dbReference>
<evidence type="ECO:0000256" key="5">
    <source>
        <dbReference type="ARBA" id="ARBA00023004"/>
    </source>
</evidence>
<evidence type="ECO:0000256" key="6">
    <source>
        <dbReference type="ARBA" id="ARBA00023033"/>
    </source>
</evidence>
<dbReference type="PANTHER" id="PTHR46696:SF1">
    <property type="entry name" value="CYTOCHROME P450 YJIB-RELATED"/>
    <property type="match status" value="1"/>
</dbReference>
<organism evidence="8">
    <name type="scientific">Streptomyces sp. CNQ431</name>
    <dbReference type="NCBI Taxonomy" id="1571532"/>
    <lineage>
        <taxon>Bacteria</taxon>
        <taxon>Bacillati</taxon>
        <taxon>Actinomycetota</taxon>
        <taxon>Actinomycetes</taxon>
        <taxon>Kitasatosporales</taxon>
        <taxon>Streptomycetaceae</taxon>
        <taxon>Streptomyces</taxon>
    </lineage>
</organism>
<gene>
    <name evidence="8" type="primary">enccR</name>
</gene>
<evidence type="ECO:0000313" key="8">
    <source>
        <dbReference type="EMBL" id="ALC74410.1"/>
    </source>
</evidence>
<dbReference type="InterPro" id="IPR036396">
    <property type="entry name" value="Cyt_P450_sf"/>
</dbReference>
<evidence type="ECO:0000256" key="4">
    <source>
        <dbReference type="ARBA" id="ARBA00023002"/>
    </source>
</evidence>
<name>A0A0M3R6L8_9ACTN</name>
<dbReference type="EMBL" id="KP737856">
    <property type="protein sequence ID" value="ALC74410.1"/>
    <property type="molecule type" value="Genomic_DNA"/>
</dbReference>
<keyword evidence="4 7" id="KW-0560">Oxidoreductase</keyword>
<dbReference type="GO" id="GO:0016705">
    <property type="term" value="F:oxidoreductase activity, acting on paired donors, with incorporation or reduction of molecular oxygen"/>
    <property type="evidence" value="ECO:0007669"/>
    <property type="project" value="InterPro"/>
</dbReference>
<keyword evidence="6 7" id="KW-0503">Monooxygenase</keyword>
<reference evidence="8" key="1">
    <citation type="submission" date="2015-01" db="EMBL/GenBank/DDBJ databases">
        <authorList>
            <person name="Xiang T."/>
            <person name="Song Y."/>
            <person name="Huang L."/>
            <person name="Wang B."/>
            <person name="Wu P."/>
        </authorList>
    </citation>
    <scope>NUCLEOTIDE SEQUENCE</scope>
    <source>
        <strain evidence="8">CNQ431</strain>
    </source>
</reference>
<dbReference type="CDD" id="cd11031">
    <property type="entry name" value="Cyp158A-like"/>
    <property type="match status" value="1"/>
</dbReference>
<accession>A0A0M3R6L8</accession>
<proteinExistence type="inferred from homology"/>
<dbReference type="GO" id="GO:0020037">
    <property type="term" value="F:heme binding"/>
    <property type="evidence" value="ECO:0007669"/>
    <property type="project" value="InterPro"/>
</dbReference>
<dbReference type="Gene3D" id="1.10.630.10">
    <property type="entry name" value="Cytochrome P450"/>
    <property type="match status" value="1"/>
</dbReference>
<dbReference type="GO" id="GO:0004497">
    <property type="term" value="F:monooxygenase activity"/>
    <property type="evidence" value="ECO:0007669"/>
    <property type="project" value="UniProtKB-KW"/>
</dbReference>
<dbReference type="PROSITE" id="PS00086">
    <property type="entry name" value="CYTOCHROME_P450"/>
    <property type="match status" value="1"/>
</dbReference>
<protein>
    <submittedName>
        <fullName evidence="8">p450 monooxygenase</fullName>
    </submittedName>
</protein>
<dbReference type="PRINTS" id="PR00359">
    <property type="entry name" value="BP450"/>
</dbReference>
<dbReference type="InterPro" id="IPR017972">
    <property type="entry name" value="Cyt_P450_CS"/>
</dbReference>
<evidence type="ECO:0000256" key="7">
    <source>
        <dbReference type="RuleBase" id="RU000461"/>
    </source>
</evidence>
<dbReference type="SUPFAM" id="SSF48264">
    <property type="entry name" value="Cytochrome P450"/>
    <property type="match status" value="1"/>
</dbReference>
<dbReference type="PANTHER" id="PTHR46696">
    <property type="entry name" value="P450, PUTATIVE (EUROFUNG)-RELATED"/>
    <property type="match status" value="1"/>
</dbReference>